<protein>
    <submittedName>
        <fullName evidence="1">Uncharacterized protein</fullName>
    </submittedName>
</protein>
<dbReference type="RefSeq" id="WP_197015763.1">
    <property type="nucleotide sequence ID" value="NZ_BAABES010000003.1"/>
</dbReference>
<dbReference type="EMBL" id="JADOUA010000001">
    <property type="protein sequence ID" value="MBG6093743.1"/>
    <property type="molecule type" value="Genomic_DNA"/>
</dbReference>
<comment type="caution">
    <text evidence="1">The sequence shown here is derived from an EMBL/GenBank/DDBJ whole genome shotgun (WGS) entry which is preliminary data.</text>
</comment>
<proteinExistence type="predicted"/>
<sequence>MEFGTEWRKVREFLNGNRHTLGASASALYPELPRVEDTPLLTRPEWIPGTPLPLESIRLRWNPRPAPPAVTGPDEGLPPGHRTYAEAIEALAPPAVFEDRPTYRLLDADLTGAAPSLAFGPATYFDALNVGEAAAHELAAGVAMGRPAGTEPPLRRRVGDPRDLSRRTAALAITTLTVTRSGSYLLHWRDPAKVAHAGGLHQVVPVGVFQPVRGGRGGPGGDTADLDLWRCMVREFGEELLGMAEDYEPGFDQEAWPLHRALSAARADGRLTVRCLGLGVDPLTFAVDVLTVAVFDDTAFGELFGGLVPVNAEGRITRAPFDGTAPSPVQPAGAAALRLAWRHRAALGIAVRSGRAP</sequence>
<accession>A0A931DVZ7</accession>
<name>A0A931DVZ7_9ACTN</name>
<reference evidence="1" key="1">
    <citation type="submission" date="2020-11" db="EMBL/GenBank/DDBJ databases">
        <title>Sequencing the genomes of 1000 actinobacteria strains.</title>
        <authorList>
            <person name="Klenk H.-P."/>
        </authorList>
    </citation>
    <scope>NUCLEOTIDE SEQUENCE</scope>
    <source>
        <strain evidence="1">DSM 43175</strain>
    </source>
</reference>
<organism evidence="1 2">
    <name type="scientific">Actinomadura viridis</name>
    <dbReference type="NCBI Taxonomy" id="58110"/>
    <lineage>
        <taxon>Bacteria</taxon>
        <taxon>Bacillati</taxon>
        <taxon>Actinomycetota</taxon>
        <taxon>Actinomycetes</taxon>
        <taxon>Streptosporangiales</taxon>
        <taxon>Thermomonosporaceae</taxon>
        <taxon>Actinomadura</taxon>
    </lineage>
</organism>
<evidence type="ECO:0000313" key="2">
    <source>
        <dbReference type="Proteomes" id="UP000614047"/>
    </source>
</evidence>
<gene>
    <name evidence="1" type="ORF">IW256_007856</name>
</gene>
<dbReference type="AlphaFoldDB" id="A0A931DVZ7"/>
<dbReference type="Proteomes" id="UP000614047">
    <property type="component" value="Unassembled WGS sequence"/>
</dbReference>
<evidence type="ECO:0000313" key="1">
    <source>
        <dbReference type="EMBL" id="MBG6093743.1"/>
    </source>
</evidence>
<keyword evidence="2" id="KW-1185">Reference proteome</keyword>